<feature type="region of interest" description="Disordered" evidence="1">
    <location>
        <begin position="1"/>
        <end position="22"/>
    </location>
</feature>
<organism evidence="2">
    <name type="scientific">Anguilla anguilla</name>
    <name type="common">European freshwater eel</name>
    <name type="synonym">Muraena anguilla</name>
    <dbReference type="NCBI Taxonomy" id="7936"/>
    <lineage>
        <taxon>Eukaryota</taxon>
        <taxon>Metazoa</taxon>
        <taxon>Chordata</taxon>
        <taxon>Craniata</taxon>
        <taxon>Vertebrata</taxon>
        <taxon>Euteleostomi</taxon>
        <taxon>Actinopterygii</taxon>
        <taxon>Neopterygii</taxon>
        <taxon>Teleostei</taxon>
        <taxon>Anguilliformes</taxon>
        <taxon>Anguillidae</taxon>
        <taxon>Anguilla</taxon>
    </lineage>
</organism>
<sequence>MIERISNGARGKGGGAAIIIAE</sequence>
<dbReference type="AlphaFoldDB" id="A0A0E9RZU8"/>
<reference evidence="2" key="2">
    <citation type="journal article" date="2015" name="Fish Shellfish Immunol.">
        <title>Early steps in the European eel (Anguilla anguilla)-Vibrio vulnificus interaction in the gills: Role of the RtxA13 toxin.</title>
        <authorList>
            <person name="Callol A."/>
            <person name="Pajuelo D."/>
            <person name="Ebbesson L."/>
            <person name="Teles M."/>
            <person name="MacKenzie S."/>
            <person name="Amaro C."/>
        </authorList>
    </citation>
    <scope>NUCLEOTIDE SEQUENCE</scope>
</reference>
<proteinExistence type="predicted"/>
<dbReference type="EMBL" id="GBXM01074799">
    <property type="protein sequence ID" value="JAH33778.1"/>
    <property type="molecule type" value="Transcribed_RNA"/>
</dbReference>
<name>A0A0E9RZU8_ANGAN</name>
<evidence type="ECO:0000256" key="1">
    <source>
        <dbReference type="SAM" id="MobiDB-lite"/>
    </source>
</evidence>
<accession>A0A0E9RZU8</accession>
<reference evidence="2" key="1">
    <citation type="submission" date="2014-11" db="EMBL/GenBank/DDBJ databases">
        <authorList>
            <person name="Amaro Gonzalez C."/>
        </authorList>
    </citation>
    <scope>NUCLEOTIDE SEQUENCE</scope>
</reference>
<evidence type="ECO:0000313" key="2">
    <source>
        <dbReference type="EMBL" id="JAH33778.1"/>
    </source>
</evidence>
<protein>
    <submittedName>
        <fullName evidence="2">Uncharacterized protein</fullName>
    </submittedName>
</protein>